<dbReference type="GO" id="GO:0004519">
    <property type="term" value="F:endonuclease activity"/>
    <property type="evidence" value="ECO:0007669"/>
    <property type="project" value="UniProtKB-KW"/>
</dbReference>
<dbReference type="Gene3D" id="3.40.960.10">
    <property type="entry name" value="VSR Endonuclease"/>
    <property type="match status" value="1"/>
</dbReference>
<evidence type="ECO:0000313" key="2">
    <source>
        <dbReference type="Proteomes" id="UP000617426"/>
    </source>
</evidence>
<keyword evidence="1" id="KW-0255">Endonuclease</keyword>
<dbReference type="EMBL" id="JACHMK010000001">
    <property type="protein sequence ID" value="MBB6334400.1"/>
    <property type="molecule type" value="Genomic_DNA"/>
</dbReference>
<name>A0A923IXR6_9ACTO</name>
<accession>A0A923IXR6</accession>
<sequence>MEALPVREVLEHLHITGRSRERRDRIRIPCIRIARGAYLEGPYLESLDSRWKKRRAVEIARIFAVARMRPSAIAIGRSALLIHGLDLPEPLEAELRGSIAFARSSTSSRAPLELPAVILDTEVIALKNEVRFTDVAHTRVRAARKHGMRVQSIAHATFSAAFLHPPRMAFILVCLGYRALLDLRPGERPLPESTRSLRASALAALAPLPTRSARGKQARRILATADAGCESIGEAWLLWLLVEAGVRGIETQVHVEVRGTHAFIDIAIPALGLAIEFDGRGKYGSTMEEVHRSAEAERRRERLLVQAGWTVIRVRWSDLRHPDDVVEQILDIISARRRIARR</sequence>
<dbReference type="SUPFAM" id="SSF52980">
    <property type="entry name" value="Restriction endonuclease-like"/>
    <property type="match status" value="1"/>
</dbReference>
<dbReference type="RefSeq" id="WP_184452322.1">
    <property type="nucleotide sequence ID" value="NZ_JACHMK010000001.1"/>
</dbReference>
<keyword evidence="1" id="KW-0378">Hydrolase</keyword>
<keyword evidence="2" id="KW-1185">Reference proteome</keyword>
<organism evidence="1 2">
    <name type="scientific">Schaalia hyovaginalis</name>
    <dbReference type="NCBI Taxonomy" id="29316"/>
    <lineage>
        <taxon>Bacteria</taxon>
        <taxon>Bacillati</taxon>
        <taxon>Actinomycetota</taxon>
        <taxon>Actinomycetes</taxon>
        <taxon>Actinomycetales</taxon>
        <taxon>Actinomycetaceae</taxon>
        <taxon>Schaalia</taxon>
    </lineage>
</organism>
<dbReference type="AlphaFoldDB" id="A0A923IXR6"/>
<reference evidence="1" key="1">
    <citation type="submission" date="2020-08" db="EMBL/GenBank/DDBJ databases">
        <title>Sequencing the genomes of 1000 actinobacteria strains.</title>
        <authorList>
            <person name="Klenk H.-P."/>
        </authorList>
    </citation>
    <scope>NUCLEOTIDE SEQUENCE</scope>
    <source>
        <strain evidence="1">DSM 10695</strain>
    </source>
</reference>
<evidence type="ECO:0000313" key="1">
    <source>
        <dbReference type="EMBL" id="MBB6334400.1"/>
    </source>
</evidence>
<comment type="caution">
    <text evidence="1">The sequence shown here is derived from an EMBL/GenBank/DDBJ whole genome shotgun (WGS) entry which is preliminary data.</text>
</comment>
<proteinExistence type="predicted"/>
<keyword evidence="1" id="KW-0540">Nuclease</keyword>
<dbReference type="Proteomes" id="UP000617426">
    <property type="component" value="Unassembled WGS sequence"/>
</dbReference>
<protein>
    <submittedName>
        <fullName evidence="1">Very-short-patch-repair endonuclease</fullName>
    </submittedName>
</protein>
<gene>
    <name evidence="1" type="ORF">HD592_000965</name>
</gene>
<dbReference type="InterPro" id="IPR011335">
    <property type="entry name" value="Restrct_endonuc-II-like"/>
</dbReference>